<gene>
    <name evidence="2" type="ORF">E2C01_088908</name>
</gene>
<evidence type="ECO:0000313" key="2">
    <source>
        <dbReference type="EMBL" id="MPC93767.1"/>
    </source>
</evidence>
<proteinExistence type="predicted"/>
<keyword evidence="3" id="KW-1185">Reference proteome</keyword>
<dbReference type="EMBL" id="VSRR010096030">
    <property type="protein sequence ID" value="MPC93767.1"/>
    <property type="molecule type" value="Genomic_DNA"/>
</dbReference>
<organism evidence="2 3">
    <name type="scientific">Portunus trituberculatus</name>
    <name type="common">Swimming crab</name>
    <name type="synonym">Neptunus trituberculatus</name>
    <dbReference type="NCBI Taxonomy" id="210409"/>
    <lineage>
        <taxon>Eukaryota</taxon>
        <taxon>Metazoa</taxon>
        <taxon>Ecdysozoa</taxon>
        <taxon>Arthropoda</taxon>
        <taxon>Crustacea</taxon>
        <taxon>Multicrustacea</taxon>
        <taxon>Malacostraca</taxon>
        <taxon>Eumalacostraca</taxon>
        <taxon>Eucarida</taxon>
        <taxon>Decapoda</taxon>
        <taxon>Pleocyemata</taxon>
        <taxon>Brachyura</taxon>
        <taxon>Eubrachyura</taxon>
        <taxon>Portunoidea</taxon>
        <taxon>Portunidae</taxon>
        <taxon>Portuninae</taxon>
        <taxon>Portunus</taxon>
    </lineage>
</organism>
<evidence type="ECO:0000313" key="3">
    <source>
        <dbReference type="Proteomes" id="UP000324222"/>
    </source>
</evidence>
<sequence length="105" mass="12336">MRRDRGAHSVMLMALDGGRRAPQIGPSWCNKVPPITQVWRPHLTNPWGRGEKRKGRGVQVRQEVEQRRNGRKGYANEKKACVKKNKDKEERRRGEKYMKKRKKGM</sequence>
<dbReference type="Proteomes" id="UP000324222">
    <property type="component" value="Unassembled WGS sequence"/>
</dbReference>
<accession>A0A5B7JKV2</accession>
<protein>
    <submittedName>
        <fullName evidence="2">Uncharacterized protein</fullName>
    </submittedName>
</protein>
<comment type="caution">
    <text evidence="2">The sequence shown here is derived from an EMBL/GenBank/DDBJ whole genome shotgun (WGS) entry which is preliminary data.</text>
</comment>
<name>A0A5B7JKV2_PORTR</name>
<reference evidence="2 3" key="1">
    <citation type="submission" date="2019-05" db="EMBL/GenBank/DDBJ databases">
        <title>Another draft genome of Portunus trituberculatus and its Hox gene families provides insights of decapod evolution.</title>
        <authorList>
            <person name="Jeong J.-H."/>
            <person name="Song I."/>
            <person name="Kim S."/>
            <person name="Choi T."/>
            <person name="Kim D."/>
            <person name="Ryu S."/>
            <person name="Kim W."/>
        </authorList>
    </citation>
    <scope>NUCLEOTIDE SEQUENCE [LARGE SCALE GENOMIC DNA]</scope>
    <source>
        <tissue evidence="2">Muscle</tissue>
    </source>
</reference>
<evidence type="ECO:0000256" key="1">
    <source>
        <dbReference type="SAM" id="MobiDB-lite"/>
    </source>
</evidence>
<feature type="region of interest" description="Disordered" evidence="1">
    <location>
        <begin position="40"/>
        <end position="105"/>
    </location>
</feature>
<feature type="compositionally biased region" description="Basic and acidic residues" evidence="1">
    <location>
        <begin position="62"/>
        <end position="97"/>
    </location>
</feature>
<dbReference type="AlphaFoldDB" id="A0A5B7JKV2"/>